<sequence>MSDSGTLEVVSDRKVTCAEPMAEATVTKEEHPEKRPARKVAKPGMCEQNQISPDPEIQNKEGVALGPVSGCSVQLEQPVKEEPKPQEGASHHDGFDQEKRYCSEELHRDLANSKTETDEKMSSSQVTALDPELLKPMKKRKRKDYASPSEEESEIEAMEEKTEDLKICSSAGESKHNRSGVAMEALPKFCHAEAFFFPAGPAEAKKEQWSWSQFLEEQRAMVAPPKLFQEVRSIAAQICPYIITV</sequence>
<reference evidence="2 3" key="1">
    <citation type="submission" date="2015-08" db="EMBL/GenBank/DDBJ databases">
        <title>The genome of the Asian arowana (Scleropages formosus).</title>
        <authorList>
            <person name="Tan M.H."/>
            <person name="Gan H.M."/>
            <person name="Croft L.J."/>
            <person name="Austin C.M."/>
        </authorList>
    </citation>
    <scope>NUCLEOTIDE SEQUENCE [LARGE SCALE GENOMIC DNA]</scope>
    <source>
        <strain evidence="2">Aro1</strain>
    </source>
</reference>
<name>A0A0P7V1T3_SCLFO</name>
<protein>
    <submittedName>
        <fullName evidence="2">Uncharacterized protein</fullName>
    </submittedName>
</protein>
<feature type="compositionally biased region" description="Basic and acidic residues" evidence="1">
    <location>
        <begin position="78"/>
        <end position="121"/>
    </location>
</feature>
<proteinExistence type="predicted"/>
<feature type="compositionally biased region" description="Basic and acidic residues" evidence="1">
    <location>
        <begin position="26"/>
        <end position="35"/>
    </location>
</feature>
<dbReference type="EMBL" id="JARO02004576">
    <property type="protein sequence ID" value="KPP68284.1"/>
    <property type="molecule type" value="Genomic_DNA"/>
</dbReference>
<comment type="caution">
    <text evidence="2">The sequence shown here is derived from an EMBL/GenBank/DDBJ whole genome shotgun (WGS) entry which is preliminary data.</text>
</comment>
<accession>A0A0P7V1T3</accession>
<evidence type="ECO:0000313" key="2">
    <source>
        <dbReference type="EMBL" id="KPP68284.1"/>
    </source>
</evidence>
<dbReference type="AlphaFoldDB" id="A0A0P7V1T3"/>
<gene>
    <name evidence="2" type="ORF">Z043_113051</name>
</gene>
<evidence type="ECO:0000313" key="3">
    <source>
        <dbReference type="Proteomes" id="UP000034805"/>
    </source>
</evidence>
<organism evidence="2 3">
    <name type="scientific">Scleropages formosus</name>
    <name type="common">Asian bonytongue</name>
    <name type="synonym">Osteoglossum formosum</name>
    <dbReference type="NCBI Taxonomy" id="113540"/>
    <lineage>
        <taxon>Eukaryota</taxon>
        <taxon>Metazoa</taxon>
        <taxon>Chordata</taxon>
        <taxon>Craniata</taxon>
        <taxon>Vertebrata</taxon>
        <taxon>Euteleostomi</taxon>
        <taxon>Actinopterygii</taxon>
        <taxon>Neopterygii</taxon>
        <taxon>Teleostei</taxon>
        <taxon>Osteoglossocephala</taxon>
        <taxon>Osteoglossomorpha</taxon>
        <taxon>Osteoglossiformes</taxon>
        <taxon>Osteoglossidae</taxon>
        <taxon>Scleropages</taxon>
    </lineage>
</organism>
<evidence type="ECO:0000256" key="1">
    <source>
        <dbReference type="SAM" id="MobiDB-lite"/>
    </source>
</evidence>
<dbReference type="Proteomes" id="UP000034805">
    <property type="component" value="Unassembled WGS sequence"/>
</dbReference>
<feature type="region of interest" description="Disordered" evidence="1">
    <location>
        <begin position="20"/>
        <end position="163"/>
    </location>
</feature>